<feature type="domain" description="Transcriptional repressor PaaX-like central Cas2-like" evidence="1">
    <location>
        <begin position="76"/>
        <end position="151"/>
    </location>
</feature>
<evidence type="ECO:0000259" key="1">
    <source>
        <dbReference type="Pfam" id="PF20803"/>
    </source>
</evidence>
<dbReference type="GO" id="GO:0006351">
    <property type="term" value="P:DNA-templated transcription"/>
    <property type="evidence" value="ECO:0007669"/>
    <property type="project" value="TreeGrafter"/>
</dbReference>
<name>A0A1V5SBU0_9BACT</name>
<dbReference type="Proteomes" id="UP000485367">
    <property type="component" value="Unassembled WGS sequence"/>
</dbReference>
<reference evidence="2" key="1">
    <citation type="submission" date="2017-02" db="EMBL/GenBank/DDBJ databases">
        <title>Delving into the versatile metabolic prowess of the omnipresent phylum Bacteroidetes.</title>
        <authorList>
            <person name="Nobu M.K."/>
            <person name="Mei R."/>
            <person name="Narihiro T."/>
            <person name="Kuroda K."/>
            <person name="Liu W.-T."/>
        </authorList>
    </citation>
    <scope>NUCLEOTIDE SEQUENCE</scope>
    <source>
        <strain evidence="2">ADurb.Bin280</strain>
    </source>
</reference>
<evidence type="ECO:0000313" key="2">
    <source>
        <dbReference type="EMBL" id="OQA51965.1"/>
    </source>
</evidence>
<comment type="caution">
    <text evidence="2">The sequence shown here is derived from an EMBL/GenBank/DDBJ whole genome shotgun (WGS) entry which is preliminary data.</text>
</comment>
<organism evidence="2">
    <name type="scientific">candidate division WS2 bacterium ADurb.Bin280</name>
    <dbReference type="NCBI Taxonomy" id="1852829"/>
    <lineage>
        <taxon>Bacteria</taxon>
        <taxon>candidate division WS2</taxon>
    </lineage>
</organism>
<dbReference type="EMBL" id="MWBO01000054">
    <property type="protein sequence ID" value="OQA51965.1"/>
    <property type="molecule type" value="Genomic_DNA"/>
</dbReference>
<dbReference type="PANTHER" id="PTHR30319">
    <property type="entry name" value="PHENYLACETIC ACID REGULATOR-RELATED TRANSCRIPTIONAL REPRESSOR"/>
    <property type="match status" value="1"/>
</dbReference>
<dbReference type="AlphaFoldDB" id="A0A1V5SBU0"/>
<dbReference type="Pfam" id="PF20803">
    <property type="entry name" value="PaaX_M"/>
    <property type="match status" value="1"/>
</dbReference>
<gene>
    <name evidence="2" type="ORF">BWY43_00721</name>
</gene>
<dbReference type="InterPro" id="IPR048846">
    <property type="entry name" value="PaaX-like_central"/>
</dbReference>
<dbReference type="PANTHER" id="PTHR30319:SF1">
    <property type="entry name" value="TRANSCRIPTIONAL REPRESSOR PAAX"/>
    <property type="match status" value="1"/>
</dbReference>
<dbReference type="Gene3D" id="3.30.70.2650">
    <property type="match status" value="1"/>
</dbReference>
<proteinExistence type="predicted"/>
<protein>
    <recommendedName>
        <fullName evidence="1">Transcriptional repressor PaaX-like central Cas2-like domain-containing protein</fullName>
    </recommendedName>
</protein>
<accession>A0A1V5SBU0</accession>
<sequence length="234" mass="27581">MNDLLSPLYKFIVFLEDRRKVDESEISYKTDKTTRGVIGKLDAMKFLKREGTQISLSDLGYEFLNSILSSLHKSTEHWDGKWRIVYFSTPESQRSKRDKFRRELEIMGFRPIIKGLWFSPLPLIEAAQIAQKKCQMTDMAVMIETSIVQGISDEMIEKAWDFDKSRKLFNEFINLSQRLLENKETQKTQVKQLIFHFALILAGEPRLPIELLPKDWPKYRAVLMYKRLKNLIKV</sequence>